<gene>
    <name evidence="1" type="ORF">LWI29_025737</name>
</gene>
<reference evidence="1" key="2">
    <citation type="submission" date="2023-06" db="EMBL/GenBank/DDBJ databases">
        <authorList>
            <person name="Swenson N.G."/>
            <person name="Wegrzyn J.L."/>
            <person name="Mcevoy S.L."/>
        </authorList>
    </citation>
    <scope>NUCLEOTIDE SEQUENCE</scope>
    <source>
        <strain evidence="1">NS2018</strain>
        <tissue evidence="1">Leaf</tissue>
    </source>
</reference>
<proteinExistence type="predicted"/>
<name>A0AA39W009_ACESA</name>
<dbReference type="PANTHER" id="PTHR11649">
    <property type="entry name" value="MSS1/TRME-RELATED GTP-BINDING PROTEIN"/>
    <property type="match status" value="1"/>
</dbReference>
<protein>
    <submittedName>
        <fullName evidence="1">Uncharacterized protein</fullName>
    </submittedName>
</protein>
<keyword evidence="2" id="KW-1185">Reference proteome</keyword>
<dbReference type="EMBL" id="JAUESC010000004">
    <property type="protein sequence ID" value="KAK0597478.1"/>
    <property type="molecule type" value="Genomic_DNA"/>
</dbReference>
<reference evidence="1" key="1">
    <citation type="journal article" date="2022" name="Plant J.">
        <title>Strategies of tolerance reflected in two North American maple genomes.</title>
        <authorList>
            <person name="McEvoy S.L."/>
            <person name="Sezen U.U."/>
            <person name="Trouern-Trend A."/>
            <person name="McMahon S.M."/>
            <person name="Schaberg P.G."/>
            <person name="Yang J."/>
            <person name="Wegrzyn J.L."/>
            <person name="Swenson N.G."/>
        </authorList>
    </citation>
    <scope>NUCLEOTIDE SEQUENCE</scope>
    <source>
        <strain evidence="1">NS2018</strain>
    </source>
</reference>
<comment type="caution">
    <text evidence="1">The sequence shown here is derived from an EMBL/GenBank/DDBJ whole genome shotgun (WGS) entry which is preliminary data.</text>
</comment>
<dbReference type="Proteomes" id="UP001168877">
    <property type="component" value="Unassembled WGS sequence"/>
</dbReference>
<dbReference type="AlphaFoldDB" id="A0AA39W009"/>
<sequence length="110" mass="12883">MKKMKEEVEDQGVKEYLWRQVQLLVCIGMCEPHIPMDFVFTECDEMKVSIGRRPDENIRSFQGLIRENYDKHPPWIMTSSVTGLGRDELLLHVTAKELLGSIEMRFNKPD</sequence>
<evidence type="ECO:0000313" key="2">
    <source>
        <dbReference type="Proteomes" id="UP001168877"/>
    </source>
</evidence>
<accession>A0AA39W009</accession>
<dbReference type="PANTHER" id="PTHR11649:SF75">
    <property type="entry name" value="PROTEIN, PUTATIVE, EXPRESSED-RELATED"/>
    <property type="match status" value="1"/>
</dbReference>
<organism evidence="1 2">
    <name type="scientific">Acer saccharum</name>
    <name type="common">Sugar maple</name>
    <dbReference type="NCBI Taxonomy" id="4024"/>
    <lineage>
        <taxon>Eukaryota</taxon>
        <taxon>Viridiplantae</taxon>
        <taxon>Streptophyta</taxon>
        <taxon>Embryophyta</taxon>
        <taxon>Tracheophyta</taxon>
        <taxon>Spermatophyta</taxon>
        <taxon>Magnoliopsida</taxon>
        <taxon>eudicotyledons</taxon>
        <taxon>Gunneridae</taxon>
        <taxon>Pentapetalae</taxon>
        <taxon>rosids</taxon>
        <taxon>malvids</taxon>
        <taxon>Sapindales</taxon>
        <taxon>Sapindaceae</taxon>
        <taxon>Hippocastanoideae</taxon>
        <taxon>Acereae</taxon>
        <taxon>Acer</taxon>
    </lineage>
</organism>
<evidence type="ECO:0000313" key="1">
    <source>
        <dbReference type="EMBL" id="KAK0597478.1"/>
    </source>
</evidence>